<evidence type="ECO:0000256" key="2">
    <source>
        <dbReference type="ARBA" id="ARBA00023224"/>
    </source>
</evidence>
<dbReference type="FunFam" id="1.10.287.950:FF:000001">
    <property type="entry name" value="Methyl-accepting chemotaxis sensory transducer"/>
    <property type="match status" value="1"/>
</dbReference>
<dbReference type="OrthoDB" id="8594397at2"/>
<keyword evidence="2" id="KW-0807">Transducer</keyword>
<dbReference type="Proteomes" id="UP000515733">
    <property type="component" value="Chromosome"/>
</dbReference>
<dbReference type="GO" id="GO:0007165">
    <property type="term" value="P:signal transduction"/>
    <property type="evidence" value="ECO:0007669"/>
    <property type="project" value="UniProtKB-KW"/>
</dbReference>
<dbReference type="EMBL" id="LR778301">
    <property type="protein sequence ID" value="CAB1368725.1"/>
    <property type="molecule type" value="Genomic_DNA"/>
</dbReference>
<organism evidence="4 5">
    <name type="scientific">Denitratisoma oestradiolicum</name>
    <dbReference type="NCBI Taxonomy" id="311182"/>
    <lineage>
        <taxon>Bacteria</taxon>
        <taxon>Pseudomonadati</taxon>
        <taxon>Pseudomonadota</taxon>
        <taxon>Betaproteobacteria</taxon>
        <taxon>Nitrosomonadales</taxon>
        <taxon>Sterolibacteriaceae</taxon>
        <taxon>Denitratisoma</taxon>
    </lineage>
</organism>
<dbReference type="KEGG" id="doe:DENOEST_1560"/>
<accession>A0A6S6XV85</accession>
<dbReference type="PANTHER" id="PTHR32089">
    <property type="entry name" value="METHYL-ACCEPTING CHEMOTAXIS PROTEIN MCPB"/>
    <property type="match status" value="1"/>
</dbReference>
<evidence type="ECO:0000313" key="4">
    <source>
        <dbReference type="EMBL" id="CAB1368725.1"/>
    </source>
</evidence>
<comment type="subcellular location">
    <subcellularLocation>
        <location evidence="1">Membrane</location>
    </subcellularLocation>
</comment>
<sequence>MRIVNRLRLITVIGGLSMLIVIALTALQLHQLKQAFNEHTRNANFIHSLTNIKASVLAVSRVDLLADSTPRQLEQTHALIEAQWPALAADLADRAGADDAVLSNWREYRRQLQSALKIFASAPQDALAIPDQIYNLHLVPLVAKLDELVQARTETASTGQARIEAQIDRIVGGVIAPLILAGLAIFLLQVRFGADLKAQVITMKAGAARLAEGDLSHRLPTTARNELGEVAEAINRFVATFEGILADIHQAAGAIHGHARTIASSAHEARSGSDEQARRTEQVTSAIGSIRDAIKAVAANSGNAAEASANTRALTSDVRRMGNDAVERLEFLQRTVVNTADQVISLSQAIERISHVSALIKDIADQTNLLALNAAIEAARAGEHGRGFAVVADEVRTLSERTAQSTTEISGLLNTLNSITRTTSSSMNEVRQAAEEGCAGSLQVLAVLADIETTATGVAEMMRQIATATEGQSQASDAISASVETLAITTDQTRGQMDAASADIQQLVGVADAMGGLVNRFRLVSA</sequence>
<dbReference type="InterPro" id="IPR004090">
    <property type="entry name" value="Chemotax_Me-accpt_rcpt"/>
</dbReference>
<dbReference type="RefSeq" id="WP_145769815.1">
    <property type="nucleotide sequence ID" value="NZ_LR778301.1"/>
</dbReference>
<gene>
    <name evidence="4" type="ORF">DENOEST_1560</name>
</gene>
<evidence type="ECO:0000256" key="3">
    <source>
        <dbReference type="ARBA" id="ARBA00029447"/>
    </source>
</evidence>
<dbReference type="Pfam" id="PF00672">
    <property type="entry name" value="HAMP"/>
    <property type="match status" value="1"/>
</dbReference>
<dbReference type="PRINTS" id="PR00260">
    <property type="entry name" value="CHEMTRNSDUCR"/>
</dbReference>
<dbReference type="GO" id="GO:0006935">
    <property type="term" value="P:chemotaxis"/>
    <property type="evidence" value="ECO:0007669"/>
    <property type="project" value="InterPro"/>
</dbReference>
<dbReference type="SMART" id="SM00283">
    <property type="entry name" value="MA"/>
    <property type="match status" value="1"/>
</dbReference>
<dbReference type="PROSITE" id="PS50111">
    <property type="entry name" value="CHEMOTAXIS_TRANSDUC_2"/>
    <property type="match status" value="1"/>
</dbReference>
<evidence type="ECO:0000256" key="1">
    <source>
        <dbReference type="ARBA" id="ARBA00004370"/>
    </source>
</evidence>
<dbReference type="Pfam" id="PF00015">
    <property type="entry name" value="MCPsignal"/>
    <property type="match status" value="1"/>
</dbReference>
<dbReference type="PROSITE" id="PS50885">
    <property type="entry name" value="HAMP"/>
    <property type="match status" value="1"/>
</dbReference>
<evidence type="ECO:0000313" key="5">
    <source>
        <dbReference type="Proteomes" id="UP000515733"/>
    </source>
</evidence>
<dbReference type="Gene3D" id="1.10.287.950">
    <property type="entry name" value="Methyl-accepting chemotaxis protein"/>
    <property type="match status" value="1"/>
</dbReference>
<dbReference type="GO" id="GO:0004888">
    <property type="term" value="F:transmembrane signaling receptor activity"/>
    <property type="evidence" value="ECO:0007669"/>
    <property type="project" value="InterPro"/>
</dbReference>
<dbReference type="CDD" id="cd06225">
    <property type="entry name" value="HAMP"/>
    <property type="match status" value="1"/>
</dbReference>
<dbReference type="AlphaFoldDB" id="A0A6S6XV85"/>
<dbReference type="PANTHER" id="PTHR32089:SF112">
    <property type="entry name" value="LYSOZYME-LIKE PROTEIN-RELATED"/>
    <property type="match status" value="1"/>
</dbReference>
<dbReference type="SMART" id="SM00304">
    <property type="entry name" value="HAMP"/>
    <property type="match status" value="1"/>
</dbReference>
<keyword evidence="5" id="KW-1185">Reference proteome</keyword>
<comment type="similarity">
    <text evidence="3">Belongs to the methyl-accepting chemotaxis (MCP) protein family.</text>
</comment>
<proteinExistence type="inferred from homology"/>
<protein>
    <submittedName>
        <fullName evidence="4">Putative Methyl-accepting chemotaxis sensory transducer</fullName>
    </submittedName>
</protein>
<dbReference type="GO" id="GO:0016020">
    <property type="term" value="C:membrane"/>
    <property type="evidence" value="ECO:0007669"/>
    <property type="project" value="UniProtKB-SubCell"/>
</dbReference>
<dbReference type="SUPFAM" id="SSF58104">
    <property type="entry name" value="Methyl-accepting chemotaxis protein (MCP) signaling domain"/>
    <property type="match status" value="1"/>
</dbReference>
<dbReference type="InterPro" id="IPR003660">
    <property type="entry name" value="HAMP_dom"/>
</dbReference>
<name>A0A6S6XV85_9PROT</name>
<dbReference type="InterPro" id="IPR004089">
    <property type="entry name" value="MCPsignal_dom"/>
</dbReference>
<reference evidence="4 5" key="1">
    <citation type="submission" date="2020-03" db="EMBL/GenBank/DDBJ databases">
        <authorList>
            <consortium name="Genoscope - CEA"/>
            <person name="William W."/>
        </authorList>
    </citation>
    <scope>NUCLEOTIDE SEQUENCE [LARGE SCALE GENOMIC DNA]</scope>
    <source>
        <strain evidence="5">DSM 16959</strain>
    </source>
</reference>